<organism evidence="2">
    <name type="scientific">Alexandrium catenella</name>
    <name type="common">Red tide dinoflagellate</name>
    <name type="synonym">Gonyaulax catenella</name>
    <dbReference type="NCBI Taxonomy" id="2925"/>
    <lineage>
        <taxon>Eukaryota</taxon>
        <taxon>Sar</taxon>
        <taxon>Alveolata</taxon>
        <taxon>Dinophyceae</taxon>
        <taxon>Gonyaulacales</taxon>
        <taxon>Pyrocystaceae</taxon>
        <taxon>Alexandrium</taxon>
    </lineage>
</organism>
<dbReference type="AlphaFoldDB" id="A0A7S1RK66"/>
<evidence type="ECO:0000256" key="1">
    <source>
        <dbReference type="SAM" id="MobiDB-lite"/>
    </source>
</evidence>
<feature type="region of interest" description="Disordered" evidence="1">
    <location>
        <begin position="1"/>
        <end position="78"/>
    </location>
</feature>
<proteinExistence type="predicted"/>
<sequence length="183" mass="19370">MTERIAKLGPPGWSSSAFVASEEWRASEADPPEPTSGATGSPGFVQDDFGVGTGNRGHHRIRTGVPTDVGLQSELGPSDADEDWLVRLGELSDWLHGVLGHREAAGAEGAATGAGAGHGDVSAERRRAAERARRRAVREEPSGSLMDMFSGLGLSCKEQRQRYRICGPGFPGFPVPQQALPRG</sequence>
<gene>
    <name evidence="2" type="ORF">ACAT0790_LOCUS45819</name>
</gene>
<accession>A0A7S1RK66</accession>
<feature type="compositionally biased region" description="Basic and acidic residues" evidence="1">
    <location>
        <begin position="121"/>
        <end position="141"/>
    </location>
</feature>
<evidence type="ECO:0000313" key="2">
    <source>
        <dbReference type="EMBL" id="CAD9169051.1"/>
    </source>
</evidence>
<dbReference type="EMBL" id="HBGE01076551">
    <property type="protein sequence ID" value="CAD9169051.1"/>
    <property type="molecule type" value="Transcribed_RNA"/>
</dbReference>
<reference evidence="2" key="1">
    <citation type="submission" date="2021-01" db="EMBL/GenBank/DDBJ databases">
        <authorList>
            <person name="Corre E."/>
            <person name="Pelletier E."/>
            <person name="Niang G."/>
            <person name="Scheremetjew M."/>
            <person name="Finn R."/>
            <person name="Kale V."/>
            <person name="Holt S."/>
            <person name="Cochrane G."/>
            <person name="Meng A."/>
            <person name="Brown T."/>
            <person name="Cohen L."/>
        </authorList>
    </citation>
    <scope>NUCLEOTIDE SEQUENCE</scope>
    <source>
        <strain evidence="2">OF101</strain>
    </source>
</reference>
<feature type="region of interest" description="Disordered" evidence="1">
    <location>
        <begin position="110"/>
        <end position="141"/>
    </location>
</feature>
<protein>
    <submittedName>
        <fullName evidence="2">Uncharacterized protein</fullName>
    </submittedName>
</protein>
<name>A0A7S1RK66_ALECA</name>